<proteinExistence type="predicted"/>
<keyword evidence="1" id="KW-0812">Transmembrane</keyword>
<gene>
    <name evidence="2" type="ORF">ACFO0N_07610</name>
</gene>
<protein>
    <submittedName>
        <fullName evidence="2">Metal-dependent hydrolase</fullName>
    </submittedName>
</protein>
<keyword evidence="3" id="KW-1185">Reference proteome</keyword>
<reference evidence="2 3" key="1">
    <citation type="journal article" date="2019" name="Int. J. Syst. Evol. Microbiol.">
        <title>The Global Catalogue of Microorganisms (GCM) 10K type strain sequencing project: providing services to taxonomists for standard genome sequencing and annotation.</title>
        <authorList>
            <consortium name="The Broad Institute Genomics Platform"/>
            <consortium name="The Broad Institute Genome Sequencing Center for Infectious Disease"/>
            <person name="Wu L."/>
            <person name="Ma J."/>
        </authorList>
    </citation>
    <scope>NUCLEOTIDE SEQUENCE [LARGE SCALE GENOMIC DNA]</scope>
    <source>
        <strain evidence="2 3">CGMCC 1.12553</strain>
    </source>
</reference>
<evidence type="ECO:0000313" key="2">
    <source>
        <dbReference type="EMBL" id="MFC4357812.1"/>
    </source>
</evidence>
<dbReference type="Pfam" id="PF04307">
    <property type="entry name" value="YdjM"/>
    <property type="match status" value="1"/>
</dbReference>
<feature type="transmembrane region" description="Helical" evidence="1">
    <location>
        <begin position="61"/>
        <end position="82"/>
    </location>
</feature>
<dbReference type="RefSeq" id="WP_267624545.1">
    <property type="nucleotide sequence ID" value="NZ_JAODIW010000009.1"/>
</dbReference>
<keyword evidence="1" id="KW-1133">Transmembrane helix</keyword>
<keyword evidence="2" id="KW-0378">Hydrolase</keyword>
<dbReference type="GO" id="GO:0016787">
    <property type="term" value="F:hydrolase activity"/>
    <property type="evidence" value="ECO:0007669"/>
    <property type="project" value="UniProtKB-KW"/>
</dbReference>
<dbReference type="InterPro" id="IPR007404">
    <property type="entry name" value="YdjM-like"/>
</dbReference>
<evidence type="ECO:0000256" key="1">
    <source>
        <dbReference type="SAM" id="Phobius"/>
    </source>
</evidence>
<keyword evidence="1" id="KW-0472">Membrane</keyword>
<feature type="transmembrane region" description="Helical" evidence="1">
    <location>
        <begin position="154"/>
        <end position="173"/>
    </location>
</feature>
<organism evidence="2 3">
    <name type="scientific">Halobium salinum</name>
    <dbReference type="NCBI Taxonomy" id="1364940"/>
    <lineage>
        <taxon>Archaea</taxon>
        <taxon>Methanobacteriati</taxon>
        <taxon>Methanobacteriota</taxon>
        <taxon>Stenosarchaea group</taxon>
        <taxon>Halobacteria</taxon>
        <taxon>Halobacteriales</taxon>
        <taxon>Haloferacaceae</taxon>
        <taxon>Halobium</taxon>
    </lineage>
</organism>
<dbReference type="EMBL" id="JBHSDS010000005">
    <property type="protein sequence ID" value="MFC4357812.1"/>
    <property type="molecule type" value="Genomic_DNA"/>
</dbReference>
<dbReference type="Proteomes" id="UP001595921">
    <property type="component" value="Unassembled WGS sequence"/>
</dbReference>
<accession>A0ABD5PA96</accession>
<evidence type="ECO:0000313" key="3">
    <source>
        <dbReference type="Proteomes" id="UP001595921"/>
    </source>
</evidence>
<name>A0ABD5PA96_9EURY</name>
<comment type="caution">
    <text evidence="2">The sequence shown here is derived from an EMBL/GenBank/DDBJ whole genome shotgun (WGS) entry which is preliminary data.</text>
</comment>
<dbReference type="AlphaFoldDB" id="A0ABD5PA96"/>
<sequence>MWPWEHVAVGYIAYSLLSRTVVARRPGVPELFAVLLGSLGPDLIDKPLAWGLGVLPGGYSLGHSVFFAVPLALAAVGVAALAGRGSTGVAFGLSYLLHLPADVYYFVVFGDPPAYGILFWPLVPAAGGSIRGDLLSEALRYFTTFLADVTTPEAVPFLVGEALLLATAAFLLWRDTAARRRGRPEATTR</sequence>